<comment type="caution">
    <text evidence="3">The sequence shown here is derived from an EMBL/GenBank/DDBJ whole genome shotgun (WGS) entry which is preliminary data.</text>
</comment>
<dbReference type="InterPro" id="IPR024344">
    <property type="entry name" value="MDMPI_metal-binding"/>
</dbReference>
<accession>A0ABT2JYE2</accession>
<dbReference type="EMBL" id="JAJAGO010000011">
    <property type="protein sequence ID" value="MCT2592913.1"/>
    <property type="molecule type" value="Genomic_DNA"/>
</dbReference>
<evidence type="ECO:0000259" key="1">
    <source>
        <dbReference type="Pfam" id="PF07398"/>
    </source>
</evidence>
<keyword evidence="3" id="KW-0413">Isomerase</keyword>
<dbReference type="SUPFAM" id="SSF109854">
    <property type="entry name" value="DinB/YfiT-like putative metalloenzymes"/>
    <property type="match status" value="1"/>
</dbReference>
<feature type="domain" description="MDMPI C-terminal" evidence="1">
    <location>
        <begin position="151"/>
        <end position="255"/>
    </location>
</feature>
<dbReference type="PANTHER" id="PTHR40758:SF1">
    <property type="entry name" value="CONSERVED PROTEIN"/>
    <property type="match status" value="1"/>
</dbReference>
<feature type="domain" description="Mycothiol-dependent maleylpyruvate isomerase metal-binding" evidence="2">
    <location>
        <begin position="14"/>
        <end position="138"/>
    </location>
</feature>
<name>A0ABT2JYE2_9ACTN</name>
<dbReference type="PANTHER" id="PTHR40758">
    <property type="entry name" value="CONSERVED PROTEIN"/>
    <property type="match status" value="1"/>
</dbReference>
<dbReference type="RefSeq" id="WP_260220237.1">
    <property type="nucleotide sequence ID" value="NZ_JAJAGO010000011.1"/>
</dbReference>
<proteinExistence type="predicted"/>
<dbReference type="InterPro" id="IPR010872">
    <property type="entry name" value="MDMPI_C-term_domain"/>
</dbReference>
<sequence length="264" mass="29137">MAITIEHERYRTEIVHQTELLRQAIHGADLSSQVPTCPDWTLRELAVHVGGAHRWAAEMIAAGTLEELEEEAVPGFHGPGTDEPAALDQWLAEGAVMLADALRDAGPEAPVWTWAGKPRAGFWARRMTHETVIHRADACRAAGTEFAVAPEIAADCLDEWLEILSGPEQEDDEELRQLGARAGESLHLHATDGEPADDAEWLVELLSDGISWRRAHGKATVALRGPLTDLLLVFYRRLPPTTARVEVLGDAELLDFWLEQANWS</sequence>
<organism evidence="3 4">
    <name type="scientific">Streptomyces gossypii</name>
    <dbReference type="NCBI Taxonomy" id="2883101"/>
    <lineage>
        <taxon>Bacteria</taxon>
        <taxon>Bacillati</taxon>
        <taxon>Actinomycetota</taxon>
        <taxon>Actinomycetes</taxon>
        <taxon>Kitasatosporales</taxon>
        <taxon>Streptomycetaceae</taxon>
        <taxon>Streptomyces</taxon>
    </lineage>
</organism>
<evidence type="ECO:0000313" key="4">
    <source>
        <dbReference type="Proteomes" id="UP001156389"/>
    </source>
</evidence>
<dbReference type="Pfam" id="PF11716">
    <property type="entry name" value="MDMPI_N"/>
    <property type="match status" value="1"/>
</dbReference>
<gene>
    <name evidence="3" type="ORF">LHJ74_23870</name>
</gene>
<dbReference type="InterPro" id="IPR034660">
    <property type="entry name" value="DinB/YfiT-like"/>
</dbReference>
<protein>
    <submittedName>
        <fullName evidence="3">Maleylpyruvate isomerase family mycothiol-dependent enzyme</fullName>
    </submittedName>
</protein>
<dbReference type="Proteomes" id="UP001156389">
    <property type="component" value="Unassembled WGS sequence"/>
</dbReference>
<keyword evidence="4" id="KW-1185">Reference proteome</keyword>
<reference evidence="3 4" key="1">
    <citation type="submission" date="2021-10" db="EMBL/GenBank/DDBJ databases">
        <title>Streptomyces gossypii sp. nov., isolated from soil collected from cotton field.</title>
        <authorList>
            <person name="Ge X."/>
            <person name="Chen X."/>
            <person name="Liu W."/>
        </authorList>
    </citation>
    <scope>NUCLEOTIDE SEQUENCE [LARGE SCALE GENOMIC DNA]</scope>
    <source>
        <strain evidence="3 4">N2-109</strain>
    </source>
</reference>
<dbReference type="InterPro" id="IPR017517">
    <property type="entry name" value="Maleyloyr_isom"/>
</dbReference>
<evidence type="ECO:0000259" key="2">
    <source>
        <dbReference type="Pfam" id="PF11716"/>
    </source>
</evidence>
<dbReference type="NCBIfam" id="TIGR03083">
    <property type="entry name" value="maleylpyruvate isomerase family mycothiol-dependent enzyme"/>
    <property type="match status" value="1"/>
</dbReference>
<evidence type="ECO:0000313" key="3">
    <source>
        <dbReference type="EMBL" id="MCT2592913.1"/>
    </source>
</evidence>
<dbReference type="Pfam" id="PF07398">
    <property type="entry name" value="MDMPI_C"/>
    <property type="match status" value="1"/>
</dbReference>
<dbReference type="GO" id="GO:0016853">
    <property type="term" value="F:isomerase activity"/>
    <property type="evidence" value="ECO:0007669"/>
    <property type="project" value="UniProtKB-KW"/>
</dbReference>